<reference evidence="2 3" key="1">
    <citation type="journal article" date="2014" name="Int. J. Syst. Evol. Microbiol.">
        <title>Complete genome sequence of Corynebacterium casei LMG S-19264T (=DSM 44701T), isolated from a smear-ripened cheese.</title>
        <authorList>
            <consortium name="US DOE Joint Genome Institute (JGI-PGF)"/>
            <person name="Walter F."/>
            <person name="Albersmeier A."/>
            <person name="Kalinowski J."/>
            <person name="Ruckert C."/>
        </authorList>
    </citation>
    <scope>NUCLEOTIDE SEQUENCE [LARGE SCALE GENOMIC DNA]</scope>
    <source>
        <strain evidence="2 3">NBRC 110095</strain>
    </source>
</reference>
<proteinExistence type="predicted"/>
<gene>
    <name evidence="2" type="ORF">GCM10007877_40100</name>
</gene>
<dbReference type="GO" id="GO:0003677">
    <property type="term" value="F:DNA binding"/>
    <property type="evidence" value="ECO:0007669"/>
    <property type="project" value="InterPro"/>
</dbReference>
<dbReference type="Gene3D" id="1.10.260.40">
    <property type="entry name" value="lambda repressor-like DNA-binding domains"/>
    <property type="match status" value="1"/>
</dbReference>
<dbReference type="PROSITE" id="PS50943">
    <property type="entry name" value="HTH_CROC1"/>
    <property type="match status" value="1"/>
</dbReference>
<dbReference type="AlphaFoldDB" id="A0AA37T716"/>
<comment type="caution">
    <text evidence="2">The sequence shown here is derived from an EMBL/GenBank/DDBJ whole genome shotgun (WGS) entry which is preliminary data.</text>
</comment>
<sequence>MTQQGLADLVGLHVNQIKKYEAGTAQPTLKALINLAKSLHVTLDDLVFGEETRGPDERLRLQFEAICAFDEEDKLLTQGVLEGLILKHQAKQSIQRQEAAKEE</sequence>
<evidence type="ECO:0000259" key="1">
    <source>
        <dbReference type="PROSITE" id="PS50943"/>
    </source>
</evidence>
<dbReference type="InterPro" id="IPR001387">
    <property type="entry name" value="Cro/C1-type_HTH"/>
</dbReference>
<dbReference type="SUPFAM" id="SSF47413">
    <property type="entry name" value="lambda repressor-like DNA-binding domains"/>
    <property type="match status" value="1"/>
</dbReference>
<evidence type="ECO:0000313" key="3">
    <source>
        <dbReference type="Proteomes" id="UP001156870"/>
    </source>
</evidence>
<dbReference type="CDD" id="cd00093">
    <property type="entry name" value="HTH_XRE"/>
    <property type="match status" value="1"/>
</dbReference>
<evidence type="ECO:0000313" key="2">
    <source>
        <dbReference type="EMBL" id="GLS28290.1"/>
    </source>
</evidence>
<dbReference type="InterPro" id="IPR010982">
    <property type="entry name" value="Lambda_DNA-bd_dom_sf"/>
</dbReference>
<name>A0AA37T716_9GAMM</name>
<organism evidence="2 3">
    <name type="scientific">Marinibactrum halimedae</name>
    <dbReference type="NCBI Taxonomy" id="1444977"/>
    <lineage>
        <taxon>Bacteria</taxon>
        <taxon>Pseudomonadati</taxon>
        <taxon>Pseudomonadota</taxon>
        <taxon>Gammaproteobacteria</taxon>
        <taxon>Cellvibrionales</taxon>
        <taxon>Cellvibrionaceae</taxon>
        <taxon>Marinibactrum</taxon>
    </lineage>
</organism>
<dbReference type="InterPro" id="IPR049639">
    <property type="entry name" value="RstR"/>
</dbReference>
<feature type="domain" description="HTH cro/C1-type" evidence="1">
    <location>
        <begin position="1"/>
        <end position="46"/>
    </location>
</feature>
<dbReference type="Pfam" id="PF01381">
    <property type="entry name" value="HTH_3"/>
    <property type="match status" value="1"/>
</dbReference>
<protein>
    <recommendedName>
        <fullName evidence="1">HTH cro/C1-type domain-containing protein</fullName>
    </recommendedName>
</protein>
<accession>A0AA37T716</accession>
<dbReference type="EMBL" id="BSPD01000125">
    <property type="protein sequence ID" value="GLS28290.1"/>
    <property type="molecule type" value="Genomic_DNA"/>
</dbReference>
<keyword evidence="3" id="KW-1185">Reference proteome</keyword>
<dbReference type="NCBIfam" id="NF041951">
    <property type="entry name" value="phage_RstR"/>
    <property type="match status" value="1"/>
</dbReference>
<dbReference type="Proteomes" id="UP001156870">
    <property type="component" value="Unassembled WGS sequence"/>
</dbReference>